<evidence type="ECO:0000313" key="1">
    <source>
        <dbReference type="EMBL" id="KAF2747132.1"/>
    </source>
</evidence>
<protein>
    <submittedName>
        <fullName evidence="1">Uncharacterized protein</fullName>
    </submittedName>
</protein>
<gene>
    <name evidence="1" type="ORF">M011DRAFT_63629</name>
</gene>
<organism evidence="1 2">
    <name type="scientific">Sporormia fimetaria CBS 119925</name>
    <dbReference type="NCBI Taxonomy" id="1340428"/>
    <lineage>
        <taxon>Eukaryota</taxon>
        <taxon>Fungi</taxon>
        <taxon>Dikarya</taxon>
        <taxon>Ascomycota</taxon>
        <taxon>Pezizomycotina</taxon>
        <taxon>Dothideomycetes</taxon>
        <taxon>Pleosporomycetidae</taxon>
        <taxon>Pleosporales</taxon>
        <taxon>Sporormiaceae</taxon>
        <taxon>Sporormia</taxon>
    </lineage>
</organism>
<proteinExistence type="predicted"/>
<dbReference type="EMBL" id="MU006574">
    <property type="protein sequence ID" value="KAF2747132.1"/>
    <property type="molecule type" value="Genomic_DNA"/>
</dbReference>
<sequence>MFRPKSHPQICTGHYHRIHVDLLAAFLARLSGLLSHLSGVTTSEAVVDTLVFLIVVRSGVGVDSSGIEAFGVCALPEGDLARLSGRLSHLSGARMSMGVLESLVFLFIGSSILEEDAAKEVTLELLTTDPGVCSHLSSASTSVDVLLDSRFRLVASSTALVTGALALGEGLNRDATVAVVFLTEADAIETALAPLDFVGNSSLWRRGTCLCF</sequence>
<reference evidence="1" key="1">
    <citation type="journal article" date="2020" name="Stud. Mycol.">
        <title>101 Dothideomycetes genomes: a test case for predicting lifestyles and emergence of pathogens.</title>
        <authorList>
            <person name="Haridas S."/>
            <person name="Albert R."/>
            <person name="Binder M."/>
            <person name="Bloem J."/>
            <person name="Labutti K."/>
            <person name="Salamov A."/>
            <person name="Andreopoulos B."/>
            <person name="Baker S."/>
            <person name="Barry K."/>
            <person name="Bills G."/>
            <person name="Bluhm B."/>
            <person name="Cannon C."/>
            <person name="Castanera R."/>
            <person name="Culley D."/>
            <person name="Daum C."/>
            <person name="Ezra D."/>
            <person name="Gonzalez J."/>
            <person name="Henrissat B."/>
            <person name="Kuo A."/>
            <person name="Liang C."/>
            <person name="Lipzen A."/>
            <person name="Lutzoni F."/>
            <person name="Magnuson J."/>
            <person name="Mondo S."/>
            <person name="Nolan M."/>
            <person name="Ohm R."/>
            <person name="Pangilinan J."/>
            <person name="Park H.-J."/>
            <person name="Ramirez L."/>
            <person name="Alfaro M."/>
            <person name="Sun H."/>
            <person name="Tritt A."/>
            <person name="Yoshinaga Y."/>
            <person name="Zwiers L.-H."/>
            <person name="Turgeon B."/>
            <person name="Goodwin S."/>
            <person name="Spatafora J."/>
            <person name="Crous P."/>
            <person name="Grigoriev I."/>
        </authorList>
    </citation>
    <scope>NUCLEOTIDE SEQUENCE</scope>
    <source>
        <strain evidence="1">CBS 119925</strain>
    </source>
</reference>
<name>A0A6A6V923_9PLEO</name>
<evidence type="ECO:0000313" key="2">
    <source>
        <dbReference type="Proteomes" id="UP000799440"/>
    </source>
</evidence>
<dbReference type="Proteomes" id="UP000799440">
    <property type="component" value="Unassembled WGS sequence"/>
</dbReference>
<accession>A0A6A6V923</accession>
<dbReference type="AlphaFoldDB" id="A0A6A6V923"/>
<keyword evidence="2" id="KW-1185">Reference proteome</keyword>